<evidence type="ECO:0000313" key="3">
    <source>
        <dbReference type="Proteomes" id="UP001362999"/>
    </source>
</evidence>
<feature type="compositionally biased region" description="Basic and acidic residues" evidence="1">
    <location>
        <begin position="26"/>
        <end position="47"/>
    </location>
</feature>
<organism evidence="2 3">
    <name type="scientific">Favolaschia claudopus</name>
    <dbReference type="NCBI Taxonomy" id="2862362"/>
    <lineage>
        <taxon>Eukaryota</taxon>
        <taxon>Fungi</taxon>
        <taxon>Dikarya</taxon>
        <taxon>Basidiomycota</taxon>
        <taxon>Agaricomycotina</taxon>
        <taxon>Agaricomycetes</taxon>
        <taxon>Agaricomycetidae</taxon>
        <taxon>Agaricales</taxon>
        <taxon>Marasmiineae</taxon>
        <taxon>Mycenaceae</taxon>
        <taxon>Favolaschia</taxon>
    </lineage>
</organism>
<name>A0AAW0DA71_9AGAR</name>
<gene>
    <name evidence="2" type="ORF">R3P38DRAFT_2867901</name>
</gene>
<accession>A0AAW0DA71</accession>
<comment type="caution">
    <text evidence="2">The sequence shown here is derived from an EMBL/GenBank/DDBJ whole genome shotgun (WGS) entry which is preliminary data.</text>
</comment>
<protein>
    <submittedName>
        <fullName evidence="2">Uncharacterized protein</fullName>
    </submittedName>
</protein>
<proteinExistence type="predicted"/>
<keyword evidence="3" id="KW-1185">Reference proteome</keyword>
<feature type="region of interest" description="Disordered" evidence="1">
    <location>
        <begin position="1"/>
        <end position="48"/>
    </location>
</feature>
<sequence length="295" mass="32981">MPSTILVESTNTVKRSRSSNLNARGEPAKKKQCSNERQARCRVESPKRVRSPASDLETILRRLAKSVDSATVKKLKGLVAGREQDPINVAVRSMIERIQDIVAEKFQGFSTKLLQVELYLEWLLEYDFVLKAIQNVLRAKLQTSIGKPLFSVLFHLIEEFICAVDAYQDGWSDEAEAAGTRCSWVMTLVEETKDSSTDERSVAAVRGAETWLAQFDAVMALAVKCYKSECADYKQLARTIGSKQETLSRSCCLLSEQTGFGDADDMGFGLLVTTREAMLRWRGREPSPEDSGYDS</sequence>
<feature type="compositionally biased region" description="Polar residues" evidence="1">
    <location>
        <begin position="1"/>
        <end position="22"/>
    </location>
</feature>
<dbReference type="AlphaFoldDB" id="A0AAW0DA71"/>
<evidence type="ECO:0000256" key="1">
    <source>
        <dbReference type="SAM" id="MobiDB-lite"/>
    </source>
</evidence>
<reference evidence="2 3" key="1">
    <citation type="journal article" date="2024" name="J Genomics">
        <title>Draft genome sequencing and assembly of Favolaschia claudopus CIRM-BRFM 2984 isolated from oak limbs.</title>
        <authorList>
            <person name="Navarro D."/>
            <person name="Drula E."/>
            <person name="Chaduli D."/>
            <person name="Cazenave R."/>
            <person name="Ahrendt S."/>
            <person name="Wang J."/>
            <person name="Lipzen A."/>
            <person name="Daum C."/>
            <person name="Barry K."/>
            <person name="Grigoriev I.V."/>
            <person name="Favel A."/>
            <person name="Rosso M.N."/>
            <person name="Martin F."/>
        </authorList>
    </citation>
    <scope>NUCLEOTIDE SEQUENCE [LARGE SCALE GENOMIC DNA]</scope>
    <source>
        <strain evidence="2 3">CIRM-BRFM 2984</strain>
    </source>
</reference>
<dbReference type="Proteomes" id="UP001362999">
    <property type="component" value="Unassembled WGS sequence"/>
</dbReference>
<evidence type="ECO:0000313" key="2">
    <source>
        <dbReference type="EMBL" id="KAK7048193.1"/>
    </source>
</evidence>
<dbReference type="EMBL" id="JAWWNJ010000009">
    <property type="protein sequence ID" value="KAK7048193.1"/>
    <property type="molecule type" value="Genomic_DNA"/>
</dbReference>